<dbReference type="InterPro" id="IPR048502">
    <property type="entry name" value="NamZ_N"/>
</dbReference>
<proteinExistence type="predicted"/>
<gene>
    <name evidence="3" type="ordered locus">Despr_1310</name>
</gene>
<dbReference type="Pfam" id="PF07075">
    <property type="entry name" value="NamZ_N"/>
    <property type="match status" value="1"/>
</dbReference>
<name>A0A7U3YLA7_DESPD</name>
<protein>
    <submittedName>
        <fullName evidence="3">Uncharacterized conserved protein UCP016719</fullName>
    </submittedName>
</protein>
<feature type="domain" description="Peptidoglycan beta-N-acetylmuramidase NamZ N-terminal" evidence="1">
    <location>
        <begin position="23"/>
        <end position="224"/>
    </location>
</feature>
<dbReference type="InterPro" id="IPR008302">
    <property type="entry name" value="NamZ"/>
</dbReference>
<dbReference type="KEGG" id="dpr:Despr_1310"/>
<dbReference type="Gene3D" id="3.90.1150.140">
    <property type="match status" value="1"/>
</dbReference>
<dbReference type="Gene3D" id="3.40.50.12170">
    <property type="entry name" value="Uncharacterised protein PF07075, DUF1343"/>
    <property type="match status" value="1"/>
</dbReference>
<dbReference type="Pfam" id="PF20732">
    <property type="entry name" value="NamZ_C"/>
    <property type="match status" value="1"/>
</dbReference>
<dbReference type="InterPro" id="IPR048503">
    <property type="entry name" value="NamZ_C"/>
</dbReference>
<dbReference type="Proteomes" id="UP000006365">
    <property type="component" value="Chromosome"/>
</dbReference>
<sequence>MIQIGIEQLCRSGAERLKGKRLGLLANQASTDKHFNHGRDLLLAAFPGQLTCLFSPQHGFFSEKQDNMIESDHGVDQVSGLPVYSLYGETRKPYPSMFADIDVLLVDLIDVGTRVYTFIWTVVHCLEVAAETGITVMILDRPNPIGGHLVEGNLLRAECASFVGRCAIPMRHGLTLGELALLCNRELEIGADLQVVRMNGWTRRMFFPATGYPWVFPSPNMPSFATALVYPGQVLWEGTNISEARGTTLPFELFGAPFLEHGAVLDALRATELPGCHLRPLRFEPTSGKWMGQMCTGFQIHVLNPDQFRPYRTSLALFQAIRCLYPEQFAYKSPPYEYEFERLPMDLIIGDKMVREGLENGVPIAELERVWQEELDEYRQLRRAVFLYD</sequence>
<evidence type="ECO:0000313" key="3">
    <source>
        <dbReference type="EMBL" id="ADW17474.1"/>
    </source>
</evidence>
<accession>A0A7U3YLA7</accession>
<dbReference type="PIRSF" id="PIRSF016719">
    <property type="entry name" value="UCP016719"/>
    <property type="match status" value="1"/>
</dbReference>
<dbReference type="GO" id="GO:0033922">
    <property type="term" value="F:peptidoglycan beta-N-acetylmuramidase activity"/>
    <property type="evidence" value="ECO:0007669"/>
    <property type="project" value="InterPro"/>
</dbReference>
<dbReference type="AlphaFoldDB" id="A0A7U3YLA7"/>
<dbReference type="RefSeq" id="WP_015724016.1">
    <property type="nucleotide sequence ID" value="NC_014972.1"/>
</dbReference>
<dbReference type="EMBL" id="CP002364">
    <property type="protein sequence ID" value="ADW17474.1"/>
    <property type="molecule type" value="Genomic_DNA"/>
</dbReference>
<dbReference type="PANTHER" id="PTHR42915">
    <property type="entry name" value="HYPOTHETICAL 460 KDA PROTEIN IN FEUA-SIGW INTERGENIC REGION [PRECURSOR]"/>
    <property type="match status" value="1"/>
</dbReference>
<keyword evidence="4" id="KW-1185">Reference proteome</keyword>
<feature type="domain" description="Peptidoglycan beta-N-acetylmuramidase NamZ C-terminal" evidence="2">
    <location>
        <begin position="228"/>
        <end position="388"/>
    </location>
</feature>
<organism evidence="3 4">
    <name type="scientific">Desulfobulbus propionicus (strain ATCC 33891 / DSM 2032 / VKM B-1956 / 1pr3)</name>
    <dbReference type="NCBI Taxonomy" id="577650"/>
    <lineage>
        <taxon>Bacteria</taxon>
        <taxon>Pseudomonadati</taxon>
        <taxon>Thermodesulfobacteriota</taxon>
        <taxon>Desulfobulbia</taxon>
        <taxon>Desulfobulbales</taxon>
        <taxon>Desulfobulbaceae</taxon>
        <taxon>Desulfobulbus</taxon>
    </lineage>
</organism>
<reference evidence="3 4" key="1">
    <citation type="journal article" date="2011" name="Stand. Genomic Sci.">
        <title>Complete genome sequence of Desulfobulbus propionicus type strain (1pr3).</title>
        <authorList>
            <person name="Pagani I."/>
            <person name="Lapidus A."/>
            <person name="Nolan M."/>
            <person name="Lucas S."/>
            <person name="Hammon N."/>
            <person name="Deshpande S."/>
            <person name="Cheng J.F."/>
            <person name="Chertkov O."/>
            <person name="Davenport K."/>
            <person name="Tapia R."/>
            <person name="Han C."/>
            <person name="Goodwin L."/>
            <person name="Pitluck S."/>
            <person name="Liolios K."/>
            <person name="Mavromatis K."/>
            <person name="Ivanova N."/>
            <person name="Mikhailova N."/>
            <person name="Pati A."/>
            <person name="Chen A."/>
            <person name="Palaniappan K."/>
            <person name="Land M."/>
            <person name="Hauser L."/>
            <person name="Chang Y.J."/>
            <person name="Jeffries C.D."/>
            <person name="Detter J.C."/>
            <person name="Brambilla E."/>
            <person name="Kannan K.P."/>
            <person name="Djao O.D."/>
            <person name="Rohde M."/>
            <person name="Pukall R."/>
            <person name="Spring S."/>
            <person name="Goker M."/>
            <person name="Sikorski J."/>
            <person name="Woyke T."/>
            <person name="Bristow J."/>
            <person name="Eisen J.A."/>
            <person name="Markowitz V."/>
            <person name="Hugenholtz P."/>
            <person name="Kyrpides N.C."/>
            <person name="Klenk H.P."/>
        </authorList>
    </citation>
    <scope>NUCLEOTIDE SEQUENCE [LARGE SCALE GENOMIC DNA]</scope>
    <source>
        <strain evidence="4">ATCC 33891 / DSM 2032 / 1pr3</strain>
    </source>
</reference>
<evidence type="ECO:0000259" key="2">
    <source>
        <dbReference type="Pfam" id="PF20732"/>
    </source>
</evidence>
<evidence type="ECO:0000259" key="1">
    <source>
        <dbReference type="Pfam" id="PF07075"/>
    </source>
</evidence>
<evidence type="ECO:0000313" key="4">
    <source>
        <dbReference type="Proteomes" id="UP000006365"/>
    </source>
</evidence>
<dbReference type="PANTHER" id="PTHR42915:SF1">
    <property type="entry name" value="PEPTIDOGLYCAN BETA-N-ACETYLMURAMIDASE NAMZ"/>
    <property type="match status" value="1"/>
</dbReference>